<protein>
    <submittedName>
        <fullName evidence="2">Uncharacterized protein</fullName>
    </submittedName>
</protein>
<comment type="caution">
    <text evidence="2">The sequence shown here is derived from an EMBL/GenBank/DDBJ whole genome shotgun (WGS) entry which is preliminary data.</text>
</comment>
<proteinExistence type="predicted"/>
<feature type="chain" id="PRO_5045652833" evidence="1">
    <location>
        <begin position="23"/>
        <end position="81"/>
    </location>
</feature>
<feature type="signal peptide" evidence="1">
    <location>
        <begin position="1"/>
        <end position="22"/>
    </location>
</feature>
<evidence type="ECO:0000256" key="1">
    <source>
        <dbReference type="SAM" id="SignalP"/>
    </source>
</evidence>
<gene>
    <name evidence="2" type="ORF">ACFOZ9_13665</name>
</gene>
<sequence length="81" mass="8507">MRDALLTAAALSVLLSAGAAWAGPVPERANASCMAYLSVYAPMFGISRPELAALMRLEKTENGPAHAADHAMNKLDATCFD</sequence>
<organism evidence="2 3">
    <name type="scientific">Deinococcus navajonensis</name>
    <dbReference type="NCBI Taxonomy" id="309884"/>
    <lineage>
        <taxon>Bacteria</taxon>
        <taxon>Thermotogati</taxon>
        <taxon>Deinococcota</taxon>
        <taxon>Deinococci</taxon>
        <taxon>Deinococcales</taxon>
        <taxon>Deinococcaceae</taxon>
        <taxon>Deinococcus</taxon>
    </lineage>
</organism>
<evidence type="ECO:0000313" key="3">
    <source>
        <dbReference type="Proteomes" id="UP001595998"/>
    </source>
</evidence>
<accession>A0ABV8XTS3</accession>
<keyword evidence="3" id="KW-1185">Reference proteome</keyword>
<reference evidence="3" key="1">
    <citation type="journal article" date="2019" name="Int. J. Syst. Evol. Microbiol.">
        <title>The Global Catalogue of Microorganisms (GCM) 10K type strain sequencing project: providing services to taxonomists for standard genome sequencing and annotation.</title>
        <authorList>
            <consortium name="The Broad Institute Genomics Platform"/>
            <consortium name="The Broad Institute Genome Sequencing Center for Infectious Disease"/>
            <person name="Wu L."/>
            <person name="Ma J."/>
        </authorList>
    </citation>
    <scope>NUCLEOTIDE SEQUENCE [LARGE SCALE GENOMIC DNA]</scope>
    <source>
        <strain evidence="3">CCUG 56029</strain>
    </source>
</reference>
<dbReference type="Proteomes" id="UP001595998">
    <property type="component" value="Unassembled WGS sequence"/>
</dbReference>
<dbReference type="RefSeq" id="WP_380040562.1">
    <property type="nucleotide sequence ID" value="NZ_JBHSEH010000020.1"/>
</dbReference>
<keyword evidence="1" id="KW-0732">Signal</keyword>
<name>A0ABV8XTS3_9DEIO</name>
<dbReference type="EMBL" id="JBHSEH010000020">
    <property type="protein sequence ID" value="MFC4427258.1"/>
    <property type="molecule type" value="Genomic_DNA"/>
</dbReference>
<evidence type="ECO:0000313" key="2">
    <source>
        <dbReference type="EMBL" id="MFC4427258.1"/>
    </source>
</evidence>